<dbReference type="InterPro" id="IPR036365">
    <property type="entry name" value="PGBD-like_sf"/>
</dbReference>
<dbReference type="PATRIC" id="fig|1618341.3.peg.370"/>
<dbReference type="InterPro" id="IPR036116">
    <property type="entry name" value="FN3_sf"/>
</dbReference>
<dbReference type="EMBL" id="LCCZ01000018">
    <property type="protein sequence ID" value="KKS43856.1"/>
    <property type="molecule type" value="Genomic_DNA"/>
</dbReference>
<dbReference type="Gene3D" id="2.60.40.10">
    <property type="entry name" value="Immunoglobulins"/>
    <property type="match status" value="2"/>
</dbReference>
<sequence>MIPVNYAKVGIIGFCIKIKKICQVVEIRLPAGKNKLMKKYISFSLSSVLLIIGAGFLMYVPSAHAVAVNAATKTDTTPGTQFTTFKGVPVFKLNIVNSGDAPDTITTLSPTPAGTADDTKITLHFFKDVNNNGVADQGDIDLGASAAFATNDTNQVFNITDVVVPPAGGAVSILITADGLALTDTNTFTLGFAAATDIAMSVTPTGTFAMNNANALTVSNVAPAVTVANGANDPAAKYVAASAANVAVKQLAISAASGTSDSIVSIAPTPSGTENDNTNVSSVVFYIDSGSVLGQVDGTDVRLVSTPATFSADNTKTVFTFSNPIQITQGAAVNILIVYNLGAGATNAATLIQTIAVAGDAVAGSGTAVTKTATVSATVNIDNAPTVSSVSAFTDRMVINFSENVDGMTVMNCANYTIGGSVVTCGGMGLPFVEFQGNKATIKGLTLSGTTSLVIASNNTIKDIDGGLNSLAAYSDASITVNALVLPSITSLSATSGAVGGSLTITGTNFGADPGGSHTDANHKVFFSGGFSQSTGSLPPVEVTSYTSWSATSIVVVVPSGANGGPVNVMVDGVMSDMNQNSFFDIAGNYTAKVYYDAAKTTPMPDDEASNIRIAVGGMRGMVIYSTDNSSGNAMTYDNDTNTFTVSGLASMGFIWAYDIRGTHLNAQGAQVNTSATQDLIMLTTTRKISGTVTLGTSCAAGGQSKDVVVMAMPNVVDNGDSGFKEVNPAFFRTNGSCVATYAVAIPINGTYRVEAHIPPDASASTVSSSAYTDPDSQLITITDVAPAASNKNFTFSAATHRIVGSVVKPVGEFGSAERGMLWVFAYQPQEGGKGTGTQVAEDGTFTVYVTPGMWKVGVGGPNMPFPVEVSVEVDNTYELADPAKGPTIIIAPPSDFIEGYVKDSAGNGLSNASLYAWREGGPGGGNAKTDSQGYYKMYVTTGSGYHVGADSQSYGFLGEQSDITVSGENHPTVNFNVSSSDNYTISGTVTKGGTPLQEAFVFITSGENGSMLGGGGTDSSGAYTVRVSGGSSRWLHVGSPGKGEIYVENLGTISANNASKNITITSSIIKVRISPASSFSQAFVGLHSSQGGGFSDTPVVTADCTGSGSSCREYQIEIPRPSSGSTTYYVDGGIPGYGPLSQISVAVDSSGVFTETSDTANDGIIVYTLSGLYTVSGTVTGDNVTDAWVWASSSTGGGGGSVDGGIFSFQLKEGTYDLGVGKPDYIGNKISITVSGADLPNQALTLTSASQTITGTVYLPDGSTAVTNAWVWADNGSGGWAGDSTDATGAYSLNVGSGDWTVKAAYDGYNSASTVVTAPATGRNINLVVIAGFAPSTKNNSLTPSDGGIVQGSGIKVDFPKNALGTDTSAGTVEVKNTTNVPTITSAKIVGNAKEITARDSNNRTITTISGTLSIELTATKTEINAQSLTLAQVNNMTISYWDSTSNNWVDIPTVVTLSVPGATTVADLDEDPAVTLTGTVSHLSSFALNSKSDSNAPDTPTNFAASALASGQAYLTWTASSGATKYDIYQRSGDTYPYLAQTTNTHYTVSGLSNGTTYYYKVSALDSSDRESAATSAVSVTPVSGSGGGGGGGGSYTPIPTPTPTPSASPSPSATPAVTASPAPTASPVVSASPVSPANATVIASLQQQINALIAQLTILIQERKAAGLSVPASAEALLNASPNASFNRNLTIGSVGDDVKALQQFLNSKGFKIAVSGPGSPGSETTRFGLLTKNALAKYQASAGISPALGYFGPLTRAKVNAK</sequence>
<dbReference type="CDD" id="cd00063">
    <property type="entry name" value="FN3"/>
    <property type="match status" value="1"/>
</dbReference>
<dbReference type="SUPFAM" id="SSF49464">
    <property type="entry name" value="Carboxypeptidase regulatory domain-like"/>
    <property type="match status" value="2"/>
</dbReference>
<feature type="region of interest" description="Disordered" evidence="1">
    <location>
        <begin position="1578"/>
        <end position="1634"/>
    </location>
</feature>
<protein>
    <submittedName>
        <fullName evidence="4">Fibronectin type III domain protein</fullName>
    </submittedName>
</protein>
<dbReference type="Gene3D" id="1.10.101.10">
    <property type="entry name" value="PGBD-like superfamily/PGBD"/>
    <property type="match status" value="1"/>
</dbReference>
<keyword evidence="2" id="KW-0812">Transmembrane</keyword>
<dbReference type="InterPro" id="IPR002477">
    <property type="entry name" value="Peptidoglycan-bd-like"/>
</dbReference>
<comment type="caution">
    <text evidence="4">The sequence shown here is derived from an EMBL/GenBank/DDBJ whole genome shotgun (WGS) entry which is preliminary data.</text>
</comment>
<dbReference type="CDD" id="cd00102">
    <property type="entry name" value="IPT"/>
    <property type="match status" value="1"/>
</dbReference>
<dbReference type="InterPro" id="IPR008969">
    <property type="entry name" value="CarboxyPept-like_regulatory"/>
</dbReference>
<dbReference type="InterPro" id="IPR036366">
    <property type="entry name" value="PGBDSf"/>
</dbReference>
<dbReference type="InterPro" id="IPR014756">
    <property type="entry name" value="Ig_E-set"/>
</dbReference>
<dbReference type="Gene3D" id="2.60.40.1120">
    <property type="entry name" value="Carboxypeptidase-like, regulatory domain"/>
    <property type="match status" value="2"/>
</dbReference>
<dbReference type="Pfam" id="PF01471">
    <property type="entry name" value="PG_binding_1"/>
    <property type="match status" value="1"/>
</dbReference>
<dbReference type="Pfam" id="PF00041">
    <property type="entry name" value="fn3"/>
    <property type="match status" value="1"/>
</dbReference>
<dbReference type="Proteomes" id="UP000034875">
    <property type="component" value="Unassembled WGS sequence"/>
</dbReference>
<dbReference type="SUPFAM" id="SSF49265">
    <property type="entry name" value="Fibronectin type III"/>
    <property type="match status" value="1"/>
</dbReference>
<dbReference type="SMART" id="SM00060">
    <property type="entry name" value="FN3"/>
    <property type="match status" value="1"/>
</dbReference>
<feature type="compositionally biased region" description="Pro residues" evidence="1">
    <location>
        <begin position="1601"/>
        <end position="1611"/>
    </location>
</feature>
<name>A0A0G1BBX9_9BACT</name>
<evidence type="ECO:0000256" key="2">
    <source>
        <dbReference type="SAM" id="Phobius"/>
    </source>
</evidence>
<dbReference type="SUPFAM" id="SSF81296">
    <property type="entry name" value="E set domains"/>
    <property type="match status" value="1"/>
</dbReference>
<feature type="transmembrane region" description="Helical" evidence="2">
    <location>
        <begin position="40"/>
        <end position="60"/>
    </location>
</feature>
<feature type="domain" description="Fibronectin type-III" evidence="3">
    <location>
        <begin position="1501"/>
        <end position="1587"/>
    </location>
</feature>
<evidence type="ECO:0000259" key="3">
    <source>
        <dbReference type="PROSITE" id="PS50853"/>
    </source>
</evidence>
<accession>A0A0G1BBX9</accession>
<evidence type="ECO:0000256" key="1">
    <source>
        <dbReference type="SAM" id="MobiDB-lite"/>
    </source>
</evidence>
<dbReference type="InterPro" id="IPR013783">
    <property type="entry name" value="Ig-like_fold"/>
</dbReference>
<organism evidence="4 5">
    <name type="scientific">candidate division CPR1 bacterium GW2011_GWA2_42_17</name>
    <dbReference type="NCBI Taxonomy" id="1618341"/>
    <lineage>
        <taxon>Bacteria</taxon>
        <taxon>candidate division CPR1</taxon>
    </lineage>
</organism>
<proteinExistence type="predicted"/>
<reference evidence="4 5" key="1">
    <citation type="journal article" date="2015" name="Nature">
        <title>rRNA introns, odd ribosomes, and small enigmatic genomes across a large radiation of phyla.</title>
        <authorList>
            <person name="Brown C.T."/>
            <person name="Hug L.A."/>
            <person name="Thomas B.C."/>
            <person name="Sharon I."/>
            <person name="Castelle C.J."/>
            <person name="Singh A."/>
            <person name="Wilkins M.J."/>
            <person name="Williams K.H."/>
            <person name="Banfield J.F."/>
        </authorList>
    </citation>
    <scope>NUCLEOTIDE SEQUENCE [LARGE SCALE GENOMIC DNA]</scope>
</reference>
<dbReference type="SUPFAM" id="SSF47090">
    <property type="entry name" value="PGBD-like"/>
    <property type="match status" value="1"/>
</dbReference>
<feature type="compositionally biased region" description="Gly residues" evidence="1">
    <location>
        <begin position="1587"/>
        <end position="1597"/>
    </location>
</feature>
<gene>
    <name evidence="4" type="ORF">UV05_C0018G0003</name>
</gene>
<feature type="compositionally biased region" description="Low complexity" evidence="1">
    <location>
        <begin position="1612"/>
        <end position="1634"/>
    </location>
</feature>
<dbReference type="PROSITE" id="PS50853">
    <property type="entry name" value="FN3"/>
    <property type="match status" value="1"/>
</dbReference>
<dbReference type="InterPro" id="IPR003961">
    <property type="entry name" value="FN3_dom"/>
</dbReference>
<evidence type="ECO:0000313" key="4">
    <source>
        <dbReference type="EMBL" id="KKS43856.1"/>
    </source>
</evidence>
<keyword evidence="2" id="KW-0472">Membrane</keyword>
<keyword evidence="2" id="KW-1133">Transmembrane helix</keyword>
<evidence type="ECO:0000313" key="5">
    <source>
        <dbReference type="Proteomes" id="UP000034875"/>
    </source>
</evidence>